<dbReference type="EMBL" id="LAZR01000151">
    <property type="protein sequence ID" value="KKN86168.1"/>
    <property type="molecule type" value="Genomic_DNA"/>
</dbReference>
<evidence type="ECO:0008006" key="3">
    <source>
        <dbReference type="Google" id="ProtNLM"/>
    </source>
</evidence>
<sequence>MNILHICAHLGGGVGKAHAVLAEASRDEPADGGRHLCHTYVLLEEPRDTTFVRRIAEAGGHIVVRPGSMRLCDLVEAADVVQVEWWNHPRVYHSLATTPLPAMRLALWVHISGLGQPLIPAGLLAEADRTLFTSPCSLEATNLLPLVEARPEVFGIANSGFGFASTQRRVSPWHPLRYGYLGTLDFIKMHPAIFDVIDTMDGDIRVSMWGHLDPTGEVAARAAAMRYPERIRFEGYANDPRTVLKGIDVFFYLLSPGHYGTGENALVEAMSMGATPIVWDNPAERDIVCDGRNGFVVGDVFQCASLLDRIRQNPGEVAKLGAAAAADMARSREPATTLGVFAETYARLAAQPRRRRDFAAALGRNSRAWFLSSLGADPQEAGRRDSAHLLSESRSKGSIGHFRACFPDDPSLAPSVGSEPWQTSRPRDETRTIAS</sequence>
<proteinExistence type="predicted"/>
<dbReference type="SUPFAM" id="SSF53756">
    <property type="entry name" value="UDP-Glycosyltransferase/glycogen phosphorylase"/>
    <property type="match status" value="1"/>
</dbReference>
<dbReference type="Pfam" id="PF13692">
    <property type="entry name" value="Glyco_trans_1_4"/>
    <property type="match status" value="1"/>
</dbReference>
<name>A0A0F9X3T9_9ZZZZ</name>
<organism evidence="2">
    <name type="scientific">marine sediment metagenome</name>
    <dbReference type="NCBI Taxonomy" id="412755"/>
    <lineage>
        <taxon>unclassified sequences</taxon>
        <taxon>metagenomes</taxon>
        <taxon>ecological metagenomes</taxon>
    </lineage>
</organism>
<dbReference type="AlphaFoldDB" id="A0A0F9X3T9"/>
<gene>
    <name evidence="2" type="ORF">LCGC14_0272060</name>
</gene>
<comment type="caution">
    <text evidence="2">The sequence shown here is derived from an EMBL/GenBank/DDBJ whole genome shotgun (WGS) entry which is preliminary data.</text>
</comment>
<protein>
    <recommendedName>
        <fullName evidence="3">Glycosyl transferase family 1 domain-containing protein</fullName>
    </recommendedName>
</protein>
<accession>A0A0F9X3T9</accession>
<dbReference type="Gene3D" id="3.40.50.2000">
    <property type="entry name" value="Glycogen Phosphorylase B"/>
    <property type="match status" value="1"/>
</dbReference>
<evidence type="ECO:0000313" key="2">
    <source>
        <dbReference type="EMBL" id="KKN86168.1"/>
    </source>
</evidence>
<reference evidence="2" key="1">
    <citation type="journal article" date="2015" name="Nature">
        <title>Complex archaea that bridge the gap between prokaryotes and eukaryotes.</title>
        <authorList>
            <person name="Spang A."/>
            <person name="Saw J.H."/>
            <person name="Jorgensen S.L."/>
            <person name="Zaremba-Niedzwiedzka K."/>
            <person name="Martijn J."/>
            <person name="Lind A.E."/>
            <person name="van Eijk R."/>
            <person name="Schleper C."/>
            <person name="Guy L."/>
            <person name="Ettema T.J."/>
        </authorList>
    </citation>
    <scope>NUCLEOTIDE SEQUENCE</scope>
</reference>
<feature type="compositionally biased region" description="Basic and acidic residues" evidence="1">
    <location>
        <begin position="425"/>
        <end position="435"/>
    </location>
</feature>
<feature type="region of interest" description="Disordered" evidence="1">
    <location>
        <begin position="409"/>
        <end position="435"/>
    </location>
</feature>
<evidence type="ECO:0000256" key="1">
    <source>
        <dbReference type="SAM" id="MobiDB-lite"/>
    </source>
</evidence>